<dbReference type="PROSITE" id="PS50949">
    <property type="entry name" value="HTH_GNTR"/>
    <property type="match status" value="1"/>
</dbReference>
<dbReference type="InterPro" id="IPR011711">
    <property type="entry name" value="GntR_C"/>
</dbReference>
<dbReference type="CDD" id="cd07377">
    <property type="entry name" value="WHTH_GntR"/>
    <property type="match status" value="1"/>
</dbReference>
<dbReference type="InterPro" id="IPR036390">
    <property type="entry name" value="WH_DNA-bd_sf"/>
</dbReference>
<feature type="domain" description="HTH gntR-type" evidence="4">
    <location>
        <begin position="29"/>
        <end position="96"/>
    </location>
</feature>
<evidence type="ECO:0000256" key="2">
    <source>
        <dbReference type="ARBA" id="ARBA00023125"/>
    </source>
</evidence>
<dbReference type="InterPro" id="IPR008920">
    <property type="entry name" value="TF_FadR/GntR_C"/>
</dbReference>
<evidence type="ECO:0000313" key="5">
    <source>
        <dbReference type="EMBL" id="SAI67697.1"/>
    </source>
</evidence>
<dbReference type="InterPro" id="IPR036388">
    <property type="entry name" value="WH-like_DNA-bd_sf"/>
</dbReference>
<dbReference type="GO" id="GO:0003677">
    <property type="term" value="F:DNA binding"/>
    <property type="evidence" value="ECO:0007669"/>
    <property type="project" value="UniProtKB-KW"/>
</dbReference>
<dbReference type="Gene3D" id="1.10.10.10">
    <property type="entry name" value="Winged helix-like DNA-binding domain superfamily/Winged helix DNA-binding domain"/>
    <property type="match status" value="1"/>
</dbReference>
<proteinExistence type="predicted"/>
<reference evidence="5 6" key="1">
    <citation type="submission" date="2016-04" db="EMBL/GenBank/DDBJ databases">
        <authorList>
            <consortium name="Pathogen Informatics"/>
        </authorList>
    </citation>
    <scope>NUCLEOTIDE SEQUENCE [LARGE SCALE GENOMIC DNA]</scope>
    <source>
        <strain evidence="5 6">H050680373</strain>
    </source>
</reference>
<evidence type="ECO:0000256" key="3">
    <source>
        <dbReference type="ARBA" id="ARBA00023163"/>
    </source>
</evidence>
<dbReference type="PANTHER" id="PTHR43537">
    <property type="entry name" value="TRANSCRIPTIONAL REGULATOR, GNTR FAMILY"/>
    <property type="match status" value="1"/>
</dbReference>
<organism evidence="5 6">
    <name type="scientific">Bordetella ansorpii</name>
    <dbReference type="NCBI Taxonomy" id="288768"/>
    <lineage>
        <taxon>Bacteria</taxon>
        <taxon>Pseudomonadati</taxon>
        <taxon>Pseudomonadota</taxon>
        <taxon>Betaproteobacteria</taxon>
        <taxon>Burkholderiales</taxon>
        <taxon>Alcaligenaceae</taxon>
        <taxon>Bordetella</taxon>
    </lineage>
</organism>
<dbReference type="Gene3D" id="1.20.120.530">
    <property type="entry name" value="GntR ligand-binding domain-like"/>
    <property type="match status" value="1"/>
</dbReference>
<dbReference type="AlphaFoldDB" id="A0A157SB98"/>
<evidence type="ECO:0000256" key="1">
    <source>
        <dbReference type="ARBA" id="ARBA00023015"/>
    </source>
</evidence>
<accession>A0A157SB98</accession>
<name>A0A157SB98_9BORD</name>
<dbReference type="SMART" id="SM00345">
    <property type="entry name" value="HTH_GNTR"/>
    <property type="match status" value="1"/>
</dbReference>
<protein>
    <submittedName>
        <fullName evidence="5">GntR family transcriptional regulator</fullName>
    </submittedName>
</protein>
<keyword evidence="6" id="KW-1185">Reference proteome</keyword>
<dbReference type="SUPFAM" id="SSF46785">
    <property type="entry name" value="Winged helix' DNA-binding domain"/>
    <property type="match status" value="1"/>
</dbReference>
<dbReference type="Pfam" id="PF00392">
    <property type="entry name" value="GntR"/>
    <property type="match status" value="1"/>
</dbReference>
<dbReference type="EMBL" id="FKIF01000002">
    <property type="protein sequence ID" value="SAI67697.1"/>
    <property type="molecule type" value="Genomic_DNA"/>
</dbReference>
<sequence length="242" mass="27099">MILLSCENVSTHQLIQTMLNLPMTSLQGSTAEADAYQHIHTAIRLGEYPAGMRLKPEDIATQIGTSRMPVREALRRLETEGLVTIRPNRGVVVAGLDMEAMREVFEMRAVLEGLAVRLAVPRLTPTVLRDLEEQLARMDNLAESTPDWTGSHRAFHEHLCGIARQPRLLRQIASLNSLVEPYMRDWIKASGRPGAREHHQTLIDALRSGDPVHSEIVMRRHVLATIDDLARYFSFPTQGASA</sequence>
<dbReference type="SMART" id="SM00895">
    <property type="entry name" value="FCD"/>
    <property type="match status" value="1"/>
</dbReference>
<dbReference type="SUPFAM" id="SSF48008">
    <property type="entry name" value="GntR ligand-binding domain-like"/>
    <property type="match status" value="1"/>
</dbReference>
<dbReference type="PANTHER" id="PTHR43537:SF24">
    <property type="entry name" value="GLUCONATE OPERON TRANSCRIPTIONAL REPRESSOR"/>
    <property type="match status" value="1"/>
</dbReference>
<evidence type="ECO:0000313" key="6">
    <source>
        <dbReference type="Proteomes" id="UP000076848"/>
    </source>
</evidence>
<dbReference type="PRINTS" id="PR00035">
    <property type="entry name" value="HTHGNTR"/>
</dbReference>
<dbReference type="InterPro" id="IPR000524">
    <property type="entry name" value="Tscrpt_reg_HTH_GntR"/>
</dbReference>
<dbReference type="GO" id="GO:0003700">
    <property type="term" value="F:DNA-binding transcription factor activity"/>
    <property type="evidence" value="ECO:0007669"/>
    <property type="project" value="InterPro"/>
</dbReference>
<keyword evidence="2" id="KW-0238">DNA-binding</keyword>
<evidence type="ECO:0000259" key="4">
    <source>
        <dbReference type="PROSITE" id="PS50949"/>
    </source>
</evidence>
<dbReference type="Pfam" id="PF07729">
    <property type="entry name" value="FCD"/>
    <property type="match status" value="1"/>
</dbReference>
<dbReference type="STRING" id="288768.SAMEA3906486_01663"/>
<gene>
    <name evidence="5" type="primary">csiR_2</name>
    <name evidence="5" type="ORF">SAMEA3906486_01663</name>
</gene>
<keyword evidence="3" id="KW-0804">Transcription</keyword>
<dbReference type="Proteomes" id="UP000076848">
    <property type="component" value="Unassembled WGS sequence"/>
</dbReference>
<keyword evidence="1" id="KW-0805">Transcription regulation</keyword>